<proteinExistence type="predicted"/>
<keyword evidence="1" id="KW-0472">Membrane</keyword>
<dbReference type="RefSeq" id="WP_123376498.1">
    <property type="nucleotide sequence ID" value="NZ_MOBY01000031.1"/>
</dbReference>
<dbReference type="Proteomes" id="UP000283650">
    <property type="component" value="Unassembled WGS sequence"/>
</dbReference>
<name>A0A423MW55_PSEFL</name>
<protein>
    <recommendedName>
        <fullName evidence="4">Transmembrane protein</fullName>
    </recommendedName>
</protein>
<feature type="transmembrane region" description="Helical" evidence="1">
    <location>
        <begin position="42"/>
        <end position="62"/>
    </location>
</feature>
<evidence type="ECO:0008006" key="4">
    <source>
        <dbReference type="Google" id="ProtNLM"/>
    </source>
</evidence>
<reference evidence="2 3" key="1">
    <citation type="submission" date="2016-10" db="EMBL/GenBank/DDBJ databases">
        <title>Comparative genome analysis of multiple Pseudomonas spp. focuses on biocontrol and plant growth promoting traits.</title>
        <authorList>
            <person name="Tao X.-Y."/>
            <person name="Taylor C.G."/>
        </authorList>
    </citation>
    <scope>NUCLEOTIDE SEQUENCE [LARGE SCALE GENOMIC DNA]</scope>
    <source>
        <strain evidence="2 3">2F9</strain>
    </source>
</reference>
<evidence type="ECO:0000313" key="3">
    <source>
        <dbReference type="Proteomes" id="UP000283650"/>
    </source>
</evidence>
<comment type="caution">
    <text evidence="2">The sequence shown here is derived from an EMBL/GenBank/DDBJ whole genome shotgun (WGS) entry which is preliminary data.</text>
</comment>
<evidence type="ECO:0000313" key="2">
    <source>
        <dbReference type="EMBL" id="RON89731.1"/>
    </source>
</evidence>
<dbReference type="EMBL" id="MOBY01000031">
    <property type="protein sequence ID" value="RON89731.1"/>
    <property type="molecule type" value="Genomic_DNA"/>
</dbReference>
<keyword evidence="1" id="KW-1133">Transmembrane helix</keyword>
<evidence type="ECO:0000256" key="1">
    <source>
        <dbReference type="SAM" id="Phobius"/>
    </source>
</evidence>
<gene>
    <name evidence="2" type="ORF">BK672_23030</name>
</gene>
<dbReference type="AlphaFoldDB" id="A0A423MW55"/>
<accession>A0A423MW55</accession>
<organism evidence="2 3">
    <name type="scientific">Pseudomonas fluorescens</name>
    <dbReference type="NCBI Taxonomy" id="294"/>
    <lineage>
        <taxon>Bacteria</taxon>
        <taxon>Pseudomonadati</taxon>
        <taxon>Pseudomonadota</taxon>
        <taxon>Gammaproteobacteria</taxon>
        <taxon>Pseudomonadales</taxon>
        <taxon>Pseudomonadaceae</taxon>
        <taxon>Pseudomonas</taxon>
    </lineage>
</organism>
<keyword evidence="1" id="KW-0812">Transmembrane</keyword>
<sequence>MLKIKKKISNPMTVIAIFAAISETSAAVSLPFLDNEDREIYVWFLISFPFYLLFLFFITLNFNYRSLYSPSDFGKDKNFLKVIDINDRENKRNTSMQEPVTPGTFGFSSCIVPSESGTVECKDSCKVHNAPDPPADINAKPSLIVQHNIQLPASISNLHLIDARDVDASRELATIVENIRNLDRKTARVVVFLSNHVSDVLLTQNALLQIRHIKKGSGNTLCIVYNLCSQAVTLLGRA</sequence>